<dbReference type="AlphaFoldDB" id="A0A7J5Z325"/>
<protein>
    <submittedName>
        <fullName evidence="1">Uncharacterized protein</fullName>
    </submittedName>
</protein>
<evidence type="ECO:0000313" key="1">
    <source>
        <dbReference type="EMBL" id="KAF3855521.1"/>
    </source>
</evidence>
<sequence length="62" mass="7095">MSTIEALNQIRGLGLSKRQLDVFWTRWTEIALHVCLIMTDKAWRETPKALAVFRSLPPSALN</sequence>
<gene>
    <name evidence="1" type="ORF">F7725_016244</name>
</gene>
<name>A0A7J5Z325_DISMA</name>
<organism evidence="1 2">
    <name type="scientific">Dissostichus mawsoni</name>
    <name type="common">Antarctic cod</name>
    <dbReference type="NCBI Taxonomy" id="36200"/>
    <lineage>
        <taxon>Eukaryota</taxon>
        <taxon>Metazoa</taxon>
        <taxon>Chordata</taxon>
        <taxon>Craniata</taxon>
        <taxon>Vertebrata</taxon>
        <taxon>Euteleostomi</taxon>
        <taxon>Actinopterygii</taxon>
        <taxon>Neopterygii</taxon>
        <taxon>Teleostei</taxon>
        <taxon>Neoteleostei</taxon>
        <taxon>Acanthomorphata</taxon>
        <taxon>Eupercaria</taxon>
        <taxon>Perciformes</taxon>
        <taxon>Notothenioidei</taxon>
        <taxon>Nototheniidae</taxon>
        <taxon>Dissostichus</taxon>
    </lineage>
</organism>
<proteinExistence type="predicted"/>
<accession>A0A7J5Z325</accession>
<dbReference type="EMBL" id="JAAKFY010000006">
    <property type="protein sequence ID" value="KAF3855521.1"/>
    <property type="molecule type" value="Genomic_DNA"/>
</dbReference>
<comment type="caution">
    <text evidence="1">The sequence shown here is derived from an EMBL/GenBank/DDBJ whole genome shotgun (WGS) entry which is preliminary data.</text>
</comment>
<keyword evidence="2" id="KW-1185">Reference proteome</keyword>
<dbReference type="Proteomes" id="UP000518266">
    <property type="component" value="Unassembled WGS sequence"/>
</dbReference>
<reference evidence="1 2" key="1">
    <citation type="submission" date="2020-03" db="EMBL/GenBank/DDBJ databases">
        <title>Dissostichus mawsoni Genome sequencing and assembly.</title>
        <authorList>
            <person name="Park H."/>
        </authorList>
    </citation>
    <scope>NUCLEOTIDE SEQUENCE [LARGE SCALE GENOMIC DNA]</scope>
    <source>
        <strain evidence="1">DM0001</strain>
        <tissue evidence="1">Muscle</tissue>
    </source>
</reference>
<evidence type="ECO:0000313" key="2">
    <source>
        <dbReference type="Proteomes" id="UP000518266"/>
    </source>
</evidence>